<evidence type="ECO:0000256" key="2">
    <source>
        <dbReference type="ARBA" id="ARBA00022527"/>
    </source>
</evidence>
<evidence type="ECO:0000313" key="9">
    <source>
        <dbReference type="EMBL" id="ORY48010.1"/>
    </source>
</evidence>
<feature type="domain" description="Protein kinase" evidence="8">
    <location>
        <begin position="49"/>
        <end position="539"/>
    </location>
</feature>
<dbReference type="GO" id="GO:0005524">
    <property type="term" value="F:ATP binding"/>
    <property type="evidence" value="ECO:0007669"/>
    <property type="project" value="UniProtKB-KW"/>
</dbReference>
<feature type="compositionally biased region" description="Acidic residues" evidence="7">
    <location>
        <begin position="1"/>
        <end position="19"/>
    </location>
</feature>
<keyword evidence="5 9" id="KW-0418">Kinase</keyword>
<evidence type="ECO:0000256" key="4">
    <source>
        <dbReference type="ARBA" id="ARBA00022741"/>
    </source>
</evidence>
<proteinExistence type="predicted"/>
<dbReference type="InterPro" id="IPR011009">
    <property type="entry name" value="Kinase-like_dom_sf"/>
</dbReference>
<dbReference type="FunCoup" id="A0A1Y2CLX6">
    <property type="interactions" value="366"/>
</dbReference>
<evidence type="ECO:0000256" key="3">
    <source>
        <dbReference type="ARBA" id="ARBA00022679"/>
    </source>
</evidence>
<dbReference type="SUPFAM" id="SSF56112">
    <property type="entry name" value="Protein kinase-like (PK-like)"/>
    <property type="match status" value="1"/>
</dbReference>
<evidence type="ECO:0000313" key="10">
    <source>
        <dbReference type="Proteomes" id="UP000193467"/>
    </source>
</evidence>
<feature type="region of interest" description="Disordered" evidence="7">
    <location>
        <begin position="1"/>
        <end position="26"/>
    </location>
</feature>
<keyword evidence="4" id="KW-0547">Nucleotide-binding</keyword>
<dbReference type="EMBL" id="MCGR01000115">
    <property type="protein sequence ID" value="ORY48010.1"/>
    <property type="molecule type" value="Genomic_DNA"/>
</dbReference>
<accession>A0A1Y2CLX6</accession>
<keyword evidence="10" id="KW-1185">Reference proteome</keyword>
<dbReference type="Gene3D" id="1.10.510.10">
    <property type="entry name" value="Transferase(Phosphotransferase) domain 1"/>
    <property type="match status" value="2"/>
</dbReference>
<dbReference type="PANTHER" id="PTHR44167:SF23">
    <property type="entry name" value="CDC7 KINASE, ISOFORM A-RELATED"/>
    <property type="match status" value="1"/>
</dbReference>
<dbReference type="GO" id="GO:0005634">
    <property type="term" value="C:nucleus"/>
    <property type="evidence" value="ECO:0007669"/>
    <property type="project" value="TreeGrafter"/>
</dbReference>
<dbReference type="EC" id="2.7.11.1" evidence="1"/>
<dbReference type="PANTHER" id="PTHR44167">
    <property type="entry name" value="OVARIAN-SPECIFIC SERINE/THREONINE-PROTEIN KINASE LOK-RELATED"/>
    <property type="match status" value="1"/>
</dbReference>
<dbReference type="PROSITE" id="PS50011">
    <property type="entry name" value="PROTEIN_KINASE_DOM"/>
    <property type="match status" value="1"/>
</dbReference>
<keyword evidence="6" id="KW-0067">ATP-binding</keyword>
<dbReference type="SMART" id="SM00220">
    <property type="entry name" value="S_TKc"/>
    <property type="match status" value="1"/>
</dbReference>
<dbReference type="GO" id="GO:0004674">
    <property type="term" value="F:protein serine/threonine kinase activity"/>
    <property type="evidence" value="ECO:0007669"/>
    <property type="project" value="UniProtKB-KW"/>
</dbReference>
<evidence type="ECO:0000256" key="6">
    <source>
        <dbReference type="ARBA" id="ARBA00022840"/>
    </source>
</evidence>
<dbReference type="OrthoDB" id="10020333at2759"/>
<dbReference type="InParanoid" id="A0A1Y2CLX6"/>
<keyword evidence="3" id="KW-0808">Transferase</keyword>
<protein>
    <recommendedName>
        <fullName evidence="1">non-specific serine/threonine protein kinase</fullName>
        <ecNumber evidence="1">2.7.11.1</ecNumber>
    </recommendedName>
</protein>
<evidence type="ECO:0000256" key="1">
    <source>
        <dbReference type="ARBA" id="ARBA00012513"/>
    </source>
</evidence>
<evidence type="ECO:0000259" key="8">
    <source>
        <dbReference type="PROSITE" id="PS50011"/>
    </source>
</evidence>
<dbReference type="Proteomes" id="UP000193467">
    <property type="component" value="Unassembled WGS sequence"/>
</dbReference>
<gene>
    <name evidence="9" type="ORF">BCR35DRAFT_27224</name>
</gene>
<dbReference type="CDD" id="cd14019">
    <property type="entry name" value="STKc_Cdc7"/>
    <property type="match status" value="1"/>
</dbReference>
<dbReference type="Gene3D" id="3.30.200.20">
    <property type="entry name" value="Phosphorylase Kinase, domain 1"/>
    <property type="match status" value="1"/>
</dbReference>
<reference evidence="9 10" key="1">
    <citation type="submission" date="2016-07" db="EMBL/GenBank/DDBJ databases">
        <title>Pervasive Adenine N6-methylation of Active Genes in Fungi.</title>
        <authorList>
            <consortium name="DOE Joint Genome Institute"/>
            <person name="Mondo S.J."/>
            <person name="Dannebaum R.O."/>
            <person name="Kuo R.C."/>
            <person name="Labutti K."/>
            <person name="Haridas S."/>
            <person name="Kuo A."/>
            <person name="Salamov A."/>
            <person name="Ahrendt S.R."/>
            <person name="Lipzen A."/>
            <person name="Sullivan W."/>
            <person name="Andreopoulos W.B."/>
            <person name="Clum A."/>
            <person name="Lindquist E."/>
            <person name="Daum C."/>
            <person name="Ramamoorthy G.K."/>
            <person name="Gryganskyi A."/>
            <person name="Culley D."/>
            <person name="Magnuson J.K."/>
            <person name="James T.Y."/>
            <person name="O'Malley M.A."/>
            <person name="Stajich J.E."/>
            <person name="Spatafora J.W."/>
            <person name="Visel A."/>
            <person name="Grigoriev I.V."/>
        </authorList>
    </citation>
    <scope>NUCLEOTIDE SEQUENCE [LARGE SCALE GENOMIC DNA]</scope>
    <source>
        <strain evidence="9 10">62-1032</strain>
    </source>
</reference>
<keyword evidence="2" id="KW-0723">Serine/threonine-protein kinase</keyword>
<sequence length="558" mass="63305">MEEEDEEEEDEEEDEDDEMSDGKSEGEMEAIQYEMAKLTENVPALIGSYKLVDRLGEGTFSSVYKAIDLKHSQYDNSVWSPTSLDPVTGLPQPKAGKVYVALKRIYVTSSPIRIQNELDILNDLRGTNNVAYLIAALRHEDQVIAIMPFNRHQDFRTYYRTTSLPLLRSYFSCLFRALASTHTQQIIHRDVKPANFLFDTLTGTGVLCDYGLAQKIGGDEWYEWKSDCCHSLPGPSWGGLEGRVRSQRKTERLQVGTPPGLASGLHGVRLGRPLSLYEQSSKQEQEYRYLSRRIESQLLASRSDPSIEPPTAEEVEQVKRMKPWIMPEGWRDDLKGRWRERQGFLKGWRPATLVQSQAAGGQGGRVGYLKEDRRPSVRANRAGTRGFRAPEVLLKCPDQTVSIDIWSAGIILLCFLTRRFPFFNSNDDTEALAEIAAIFGKRKMERCAALHNRTFITNIPTFDAPPHPTLHALVKALNPPIFTDLSPDPYGPIPSTEESDKTWYEGSELMECVDLMRRCLELDCTKRWTAEECLEHPFFNGMYDVGMGVLAPRGSQYM</sequence>
<dbReference type="PROSITE" id="PS00108">
    <property type="entry name" value="PROTEIN_KINASE_ST"/>
    <property type="match status" value="1"/>
</dbReference>
<evidence type="ECO:0000256" key="7">
    <source>
        <dbReference type="SAM" id="MobiDB-lite"/>
    </source>
</evidence>
<dbReference type="Pfam" id="PF00069">
    <property type="entry name" value="Pkinase"/>
    <property type="match status" value="2"/>
</dbReference>
<dbReference type="InterPro" id="IPR008271">
    <property type="entry name" value="Ser/Thr_kinase_AS"/>
</dbReference>
<dbReference type="STRING" id="106004.A0A1Y2CLX6"/>
<dbReference type="InterPro" id="IPR000719">
    <property type="entry name" value="Prot_kinase_dom"/>
</dbReference>
<dbReference type="AlphaFoldDB" id="A0A1Y2CLX6"/>
<comment type="caution">
    <text evidence="9">The sequence shown here is derived from an EMBL/GenBank/DDBJ whole genome shotgun (WGS) entry which is preliminary data.</text>
</comment>
<dbReference type="GO" id="GO:0044773">
    <property type="term" value="P:mitotic DNA damage checkpoint signaling"/>
    <property type="evidence" value="ECO:0007669"/>
    <property type="project" value="TreeGrafter"/>
</dbReference>
<evidence type="ECO:0000256" key="5">
    <source>
        <dbReference type="ARBA" id="ARBA00022777"/>
    </source>
</evidence>
<name>A0A1Y2CLX6_9BASI</name>
<organism evidence="9 10">
    <name type="scientific">Leucosporidium creatinivorum</name>
    <dbReference type="NCBI Taxonomy" id="106004"/>
    <lineage>
        <taxon>Eukaryota</taxon>
        <taxon>Fungi</taxon>
        <taxon>Dikarya</taxon>
        <taxon>Basidiomycota</taxon>
        <taxon>Pucciniomycotina</taxon>
        <taxon>Microbotryomycetes</taxon>
        <taxon>Leucosporidiales</taxon>
        <taxon>Leucosporidium</taxon>
    </lineage>
</organism>